<dbReference type="EMBL" id="JBHSRJ010000009">
    <property type="protein sequence ID" value="MFC6045373.1"/>
    <property type="molecule type" value="Genomic_DNA"/>
</dbReference>
<keyword evidence="5" id="KW-1185">Reference proteome</keyword>
<reference evidence="5" key="1">
    <citation type="journal article" date="2019" name="Int. J. Syst. Evol. Microbiol.">
        <title>The Global Catalogue of Microorganisms (GCM) 10K type strain sequencing project: providing services to taxonomists for standard genome sequencing and annotation.</title>
        <authorList>
            <consortium name="The Broad Institute Genomics Platform"/>
            <consortium name="The Broad Institute Genome Sequencing Center for Infectious Disease"/>
            <person name="Wu L."/>
            <person name="Ma J."/>
        </authorList>
    </citation>
    <scope>NUCLEOTIDE SEQUENCE [LARGE SCALE GENOMIC DNA]</scope>
    <source>
        <strain evidence="5">CCUG 54522</strain>
    </source>
</reference>
<name>A0ABW1LNS1_9ACTN</name>
<dbReference type="PANTHER" id="PTHR21180:SF32">
    <property type="entry name" value="ENDONUCLEASE_EXONUCLEASE_PHOSPHATASE FAMILY DOMAIN-CONTAINING PROTEIN 1"/>
    <property type="match status" value="1"/>
</dbReference>
<organism evidence="4 5">
    <name type="scientific">Nocardioides hankookensis</name>
    <dbReference type="NCBI Taxonomy" id="443157"/>
    <lineage>
        <taxon>Bacteria</taxon>
        <taxon>Bacillati</taxon>
        <taxon>Actinomycetota</taxon>
        <taxon>Actinomycetes</taxon>
        <taxon>Propionibacteriales</taxon>
        <taxon>Nocardioidaceae</taxon>
        <taxon>Nocardioides</taxon>
    </lineage>
</organism>
<evidence type="ECO:0000256" key="2">
    <source>
        <dbReference type="SAM" id="Phobius"/>
    </source>
</evidence>
<dbReference type="InterPro" id="IPR019554">
    <property type="entry name" value="Soluble_ligand-bd"/>
</dbReference>
<evidence type="ECO:0000256" key="1">
    <source>
        <dbReference type="SAM" id="MobiDB-lite"/>
    </source>
</evidence>
<accession>A0ABW1LNS1</accession>
<evidence type="ECO:0000313" key="5">
    <source>
        <dbReference type="Proteomes" id="UP001596135"/>
    </source>
</evidence>
<dbReference type="Pfam" id="PF12836">
    <property type="entry name" value="HHH_3"/>
    <property type="match status" value="1"/>
</dbReference>
<feature type="domain" description="Helix-hairpin-helix DNA-binding motif class 1" evidence="3">
    <location>
        <begin position="285"/>
        <end position="304"/>
    </location>
</feature>
<dbReference type="Pfam" id="PF10531">
    <property type="entry name" value="SLBB"/>
    <property type="match status" value="1"/>
</dbReference>
<dbReference type="Gene3D" id="3.10.560.10">
    <property type="entry name" value="Outer membrane lipoprotein wza domain like"/>
    <property type="match status" value="1"/>
</dbReference>
<dbReference type="SMART" id="SM00278">
    <property type="entry name" value="HhH1"/>
    <property type="match status" value="2"/>
</dbReference>
<keyword evidence="2" id="KW-0812">Transmembrane</keyword>
<dbReference type="Proteomes" id="UP001596135">
    <property type="component" value="Unassembled WGS sequence"/>
</dbReference>
<dbReference type="RefSeq" id="WP_379158468.1">
    <property type="nucleotide sequence ID" value="NZ_JBHSRJ010000009.1"/>
</dbReference>
<feature type="region of interest" description="Disordered" evidence="1">
    <location>
        <begin position="59"/>
        <end position="79"/>
    </location>
</feature>
<dbReference type="InterPro" id="IPR051675">
    <property type="entry name" value="Endo/Exo/Phosphatase_dom_1"/>
</dbReference>
<feature type="domain" description="Helix-hairpin-helix DNA-binding motif class 1" evidence="3">
    <location>
        <begin position="255"/>
        <end position="274"/>
    </location>
</feature>
<evidence type="ECO:0000259" key="3">
    <source>
        <dbReference type="SMART" id="SM00278"/>
    </source>
</evidence>
<feature type="transmembrane region" description="Helical" evidence="2">
    <location>
        <begin position="106"/>
        <end position="125"/>
    </location>
</feature>
<keyword evidence="2" id="KW-1133">Transmembrane helix</keyword>
<keyword evidence="2" id="KW-0472">Membrane</keyword>
<dbReference type="InterPro" id="IPR010994">
    <property type="entry name" value="RuvA_2-like"/>
</dbReference>
<evidence type="ECO:0000313" key="4">
    <source>
        <dbReference type="EMBL" id="MFC6045373.1"/>
    </source>
</evidence>
<dbReference type="PANTHER" id="PTHR21180">
    <property type="entry name" value="ENDONUCLEASE/EXONUCLEASE/PHOSPHATASE FAMILY DOMAIN-CONTAINING PROTEIN 1"/>
    <property type="match status" value="1"/>
</dbReference>
<comment type="caution">
    <text evidence="4">The sequence shown here is derived from an EMBL/GenBank/DDBJ whole genome shotgun (WGS) entry which is preliminary data.</text>
</comment>
<gene>
    <name evidence="4" type="ORF">ACFPYL_19970</name>
</gene>
<dbReference type="Gene3D" id="1.10.150.320">
    <property type="entry name" value="Photosystem II 12 kDa extrinsic protein"/>
    <property type="match status" value="1"/>
</dbReference>
<dbReference type="SUPFAM" id="SSF47781">
    <property type="entry name" value="RuvA domain 2-like"/>
    <property type="match status" value="1"/>
</dbReference>
<feature type="compositionally biased region" description="Pro residues" evidence="1">
    <location>
        <begin position="59"/>
        <end position="74"/>
    </location>
</feature>
<protein>
    <submittedName>
        <fullName evidence="4">Helix-hairpin-helix domain-containing protein</fullName>
    </submittedName>
</protein>
<dbReference type="InterPro" id="IPR003583">
    <property type="entry name" value="Hlx-hairpin-Hlx_DNA-bd_motif"/>
</dbReference>
<feature type="region of interest" description="Disordered" evidence="1">
    <location>
        <begin position="24"/>
        <end position="45"/>
    </location>
</feature>
<proteinExistence type="predicted"/>
<sequence>MTSLRPRADHQEAVARRLASLTAELAATRPEEPPGPVADEPWLAGHTRVRPLRAVPDPVPETAPETVPEPPPVVPEVGRHAARRGSGPWLVPDALRGRVALGPSQLAVVAVLVAVGIAVTGWWLVRGDPEHLEAPAAPPSASVSEAAAPLAGATPAAASSSGTAAATSVTVDVTGKVRHPGIVVLDTGARVVDALEAAGGARPRVDLSSLNLARVLVDGEQVVVGGPPAPTTGAAAASAGAPGGPLVNLNAATQTELEALPEVGPVTAQSILAWRTEHGGFSSVDELLEVDGIGDATLAQIAPYVTV</sequence>